<feature type="chain" id="PRO_5032457185" evidence="1">
    <location>
        <begin position="26"/>
        <end position="155"/>
    </location>
</feature>
<evidence type="ECO:0000256" key="1">
    <source>
        <dbReference type="SAM" id="SignalP"/>
    </source>
</evidence>
<comment type="caution">
    <text evidence="2">The sequence shown here is derived from an EMBL/GenBank/DDBJ whole genome shotgun (WGS) entry which is preliminary data.</text>
</comment>
<dbReference type="Proteomes" id="UP000604046">
    <property type="component" value="Unassembled WGS sequence"/>
</dbReference>
<dbReference type="EMBL" id="CAJNDS010001180">
    <property type="protein sequence ID" value="CAE7250860.1"/>
    <property type="molecule type" value="Genomic_DNA"/>
</dbReference>
<proteinExistence type="predicted"/>
<evidence type="ECO:0000313" key="3">
    <source>
        <dbReference type="Proteomes" id="UP000604046"/>
    </source>
</evidence>
<dbReference type="AlphaFoldDB" id="A0A812M5D3"/>
<keyword evidence="3" id="KW-1185">Reference proteome</keyword>
<sequence>MSKAFAAGFGAVVVQLFSGLAPGRASWGWTVTWTLTVPEEGDFTCQEGSTGSTFTGTKGFSGDADFTCTVVPNSDKTCDVNRIRMRCSDASGVPQGFLPTAGNCVQDGHAGRNVTPDALSWSQRPVCTPVEPAESTAASRMAPFATAAFLAGLNL</sequence>
<dbReference type="OrthoDB" id="10439224at2759"/>
<keyword evidence="1" id="KW-0732">Signal</keyword>
<organism evidence="2 3">
    <name type="scientific">Symbiodinium natans</name>
    <dbReference type="NCBI Taxonomy" id="878477"/>
    <lineage>
        <taxon>Eukaryota</taxon>
        <taxon>Sar</taxon>
        <taxon>Alveolata</taxon>
        <taxon>Dinophyceae</taxon>
        <taxon>Suessiales</taxon>
        <taxon>Symbiodiniaceae</taxon>
        <taxon>Symbiodinium</taxon>
    </lineage>
</organism>
<accession>A0A812M5D3</accession>
<feature type="signal peptide" evidence="1">
    <location>
        <begin position="1"/>
        <end position="25"/>
    </location>
</feature>
<reference evidence="2" key="1">
    <citation type="submission" date="2021-02" db="EMBL/GenBank/DDBJ databases">
        <authorList>
            <person name="Dougan E. K."/>
            <person name="Rhodes N."/>
            <person name="Thang M."/>
            <person name="Chan C."/>
        </authorList>
    </citation>
    <scope>NUCLEOTIDE SEQUENCE</scope>
</reference>
<gene>
    <name evidence="2" type="primary">gsp-2</name>
    <name evidence="2" type="ORF">SNAT2548_LOCUS12372</name>
</gene>
<name>A0A812M5D3_9DINO</name>
<protein>
    <submittedName>
        <fullName evidence="2">Gsp-2 protein</fullName>
    </submittedName>
</protein>
<evidence type="ECO:0000313" key="2">
    <source>
        <dbReference type="EMBL" id="CAE7250860.1"/>
    </source>
</evidence>